<keyword evidence="2" id="KW-1185">Reference proteome</keyword>
<sequence length="106" mass="12954">MDFDKEMEKKFDELFWYVLNEQTHQLNKEKEYMELNRTCQEITGTNSKIQSIIENNESVSLTKEEVELLVKYFTSCIDRMLIEQKKMFYLGGKYFYYLMKEMELVK</sequence>
<dbReference type="RefSeq" id="WP_008790885.1">
    <property type="nucleotide sequence ID" value="NZ_AKCB01000001.1"/>
</dbReference>
<protein>
    <submittedName>
        <fullName evidence="1">Uncharacterized protein</fullName>
    </submittedName>
</protein>
<dbReference type="EMBL" id="ADKX01000056">
    <property type="protein sequence ID" value="EFW02932.1"/>
    <property type="molecule type" value="Genomic_DNA"/>
</dbReference>
<accession>E7GGB0</accession>
<dbReference type="HOGENOM" id="CLU_2218605_0_0_9"/>
<dbReference type="GeneID" id="78228458"/>
<dbReference type="Proteomes" id="UP000003157">
    <property type="component" value="Unassembled WGS sequence"/>
</dbReference>
<name>E7GGB0_9FIRM</name>
<dbReference type="STRING" id="100884.GCA_000269565_00555"/>
<evidence type="ECO:0000313" key="2">
    <source>
        <dbReference type="Proteomes" id="UP000003157"/>
    </source>
</evidence>
<comment type="caution">
    <text evidence="1">The sequence shown here is derived from an EMBL/GenBank/DDBJ whole genome shotgun (WGS) entry which is preliminary data.</text>
</comment>
<gene>
    <name evidence="1" type="ORF">HMPREF9488_03803</name>
</gene>
<reference evidence="1 2" key="1">
    <citation type="submission" date="2010-12" db="EMBL/GenBank/DDBJ databases">
        <title>The Genome Sequence of Coprobacillus sp. strain 29_1.</title>
        <authorList>
            <consortium name="The Broad Institute Genome Sequencing Platform"/>
            <person name="Earl A."/>
            <person name="Ward D."/>
            <person name="Feldgarden M."/>
            <person name="Gevers D."/>
            <person name="Daigneault M."/>
            <person name="Sibley C.D."/>
            <person name="White A."/>
            <person name="Strauss J."/>
            <person name="Allen-Vercoe E."/>
            <person name="Young S.K."/>
            <person name="Zeng Q."/>
            <person name="Gargeya S."/>
            <person name="Fitzgerald M."/>
            <person name="Haas B."/>
            <person name="Abouelleil A."/>
            <person name="Alvarado L."/>
            <person name="Arachchi H.M."/>
            <person name="Berlin A."/>
            <person name="Brown A."/>
            <person name="Chapman S.B."/>
            <person name="Chen Z."/>
            <person name="Dunbar C."/>
            <person name="Freedman E."/>
            <person name="Gearin G."/>
            <person name="Gellesch M."/>
            <person name="Goldberg J."/>
            <person name="Griggs A."/>
            <person name="Gujja S."/>
            <person name="Heilman E."/>
            <person name="Heiman D."/>
            <person name="Howarth C."/>
            <person name="Larson L."/>
            <person name="Lui A."/>
            <person name="MacDonald P.J.P."/>
            <person name="Mehta T."/>
            <person name="Montmayeur A."/>
            <person name="Murphy C."/>
            <person name="Neiman D."/>
            <person name="Pearson M."/>
            <person name="Priest M."/>
            <person name="Roberts A."/>
            <person name="Saif S."/>
            <person name="Shea T."/>
            <person name="Shenoy N."/>
            <person name="Sisk P."/>
            <person name="Stolte C."/>
            <person name="Sykes S."/>
            <person name="White J."/>
            <person name="Yandava C."/>
            <person name="Nusbaum C."/>
            <person name="Birren B."/>
        </authorList>
    </citation>
    <scope>NUCLEOTIDE SEQUENCE [LARGE SCALE GENOMIC DNA]</scope>
    <source>
        <strain evidence="1 2">29_1</strain>
    </source>
</reference>
<proteinExistence type="predicted"/>
<dbReference type="AlphaFoldDB" id="E7GGB0"/>
<evidence type="ECO:0000313" key="1">
    <source>
        <dbReference type="EMBL" id="EFW02932.1"/>
    </source>
</evidence>
<organism evidence="1 2">
    <name type="scientific">Coprobacillus cateniformis</name>
    <dbReference type="NCBI Taxonomy" id="100884"/>
    <lineage>
        <taxon>Bacteria</taxon>
        <taxon>Bacillati</taxon>
        <taxon>Bacillota</taxon>
        <taxon>Erysipelotrichia</taxon>
        <taxon>Erysipelotrichales</taxon>
        <taxon>Coprobacillaceae</taxon>
        <taxon>Coprobacillus</taxon>
    </lineage>
</organism>